<dbReference type="InterPro" id="IPR036852">
    <property type="entry name" value="Peptidase_S8/S53_dom_sf"/>
</dbReference>
<dbReference type="GO" id="GO:0005615">
    <property type="term" value="C:extracellular space"/>
    <property type="evidence" value="ECO:0007669"/>
    <property type="project" value="TreeGrafter"/>
</dbReference>
<dbReference type="PRINTS" id="PR00723">
    <property type="entry name" value="SUBTILISIN"/>
</dbReference>
<dbReference type="InterPro" id="IPR023827">
    <property type="entry name" value="Peptidase_S8_Asp-AS"/>
</dbReference>
<dbReference type="FunFam" id="3.40.50.200:FF:000007">
    <property type="entry name" value="Subtilisin-like serine protease"/>
    <property type="match status" value="1"/>
</dbReference>
<name>A0A4P9YWY6_9FUNG</name>
<dbReference type="SUPFAM" id="SSF52743">
    <property type="entry name" value="Subtilisin-like"/>
    <property type="match status" value="1"/>
</dbReference>
<feature type="active site" description="Charge relay system" evidence="5">
    <location>
        <position position="366"/>
    </location>
</feature>
<evidence type="ECO:0000256" key="2">
    <source>
        <dbReference type="ARBA" id="ARBA00022670"/>
    </source>
</evidence>
<dbReference type="AlphaFoldDB" id="A0A4P9YWY6"/>
<dbReference type="InterPro" id="IPR037045">
    <property type="entry name" value="S8pro/Inhibitor_I9_sf"/>
</dbReference>
<dbReference type="Pfam" id="PF00082">
    <property type="entry name" value="Peptidase_S8"/>
    <property type="match status" value="1"/>
</dbReference>
<dbReference type="GO" id="GO:0004252">
    <property type="term" value="F:serine-type endopeptidase activity"/>
    <property type="evidence" value="ECO:0007669"/>
    <property type="project" value="UniProtKB-UniRule"/>
</dbReference>
<evidence type="ECO:0000259" key="7">
    <source>
        <dbReference type="Pfam" id="PF00082"/>
    </source>
</evidence>
<gene>
    <name evidence="9" type="ORF">SYNPS1DRAFT_24090</name>
</gene>
<evidence type="ECO:0000313" key="10">
    <source>
        <dbReference type="Proteomes" id="UP000278143"/>
    </source>
</evidence>
<dbReference type="PROSITE" id="PS00138">
    <property type="entry name" value="SUBTILASE_SER"/>
    <property type="match status" value="1"/>
</dbReference>
<dbReference type="GO" id="GO:0006508">
    <property type="term" value="P:proteolysis"/>
    <property type="evidence" value="ECO:0007669"/>
    <property type="project" value="UniProtKB-KW"/>
</dbReference>
<dbReference type="InterPro" id="IPR010259">
    <property type="entry name" value="S8pro/Inhibitor_I9"/>
</dbReference>
<dbReference type="InterPro" id="IPR022398">
    <property type="entry name" value="Peptidase_S8_His-AS"/>
</dbReference>
<evidence type="ECO:0000313" key="9">
    <source>
        <dbReference type="EMBL" id="RKP23831.1"/>
    </source>
</evidence>
<feature type="active site" description="Charge relay system" evidence="5">
    <location>
        <position position="169"/>
    </location>
</feature>
<dbReference type="PANTHER" id="PTHR43806">
    <property type="entry name" value="PEPTIDASE S8"/>
    <property type="match status" value="1"/>
</dbReference>
<dbReference type="InterPro" id="IPR000209">
    <property type="entry name" value="Peptidase_S8/S53_dom"/>
</dbReference>
<dbReference type="Gene3D" id="3.40.50.200">
    <property type="entry name" value="Peptidase S8/S53 domain"/>
    <property type="match status" value="1"/>
</dbReference>
<dbReference type="PROSITE" id="PS51892">
    <property type="entry name" value="SUBTILASE"/>
    <property type="match status" value="1"/>
</dbReference>
<feature type="domain" description="Peptidase S8/S53" evidence="7">
    <location>
        <begin position="160"/>
        <end position="404"/>
    </location>
</feature>
<dbReference type="InterPro" id="IPR034193">
    <property type="entry name" value="PCSK9_ProteinaseK-like"/>
</dbReference>
<dbReference type="Proteomes" id="UP000278143">
    <property type="component" value="Unassembled WGS sequence"/>
</dbReference>
<dbReference type="InterPro" id="IPR023828">
    <property type="entry name" value="Peptidase_S8_Ser-AS"/>
</dbReference>
<keyword evidence="4 5" id="KW-0720">Serine protease</keyword>
<dbReference type="Gene3D" id="3.30.70.80">
    <property type="entry name" value="Peptidase S8 propeptide/proteinase inhibitor I9"/>
    <property type="match status" value="1"/>
</dbReference>
<dbReference type="PROSITE" id="PS00136">
    <property type="entry name" value="SUBTILASE_ASP"/>
    <property type="match status" value="1"/>
</dbReference>
<protein>
    <submittedName>
        <fullName evidence="9">Peptidase S8/S53 domain-containing protein</fullName>
    </submittedName>
</protein>
<evidence type="ECO:0000259" key="8">
    <source>
        <dbReference type="Pfam" id="PF05922"/>
    </source>
</evidence>
<sequence>MAVVALVSVGVDARRHSEDGRRTLSDSTVAPLLSSEDADTIENSYIVVLKKDLSDEQLEAHHNLLATFLAQHGGLVDEGGQNELRHVYEMKGLRGYAGKFTDEVIDKVRSASEVDFIERDSTVYATATQYNAPWGLSRISHRETLTFRTYSKYLYDPHGGEGITAYIVDTGVNIHHVDFEGRAVWGATIPTGDADEDGNGHGTHVAGTVAGKRYGVAKKAKIVAVKVLRSNGSGTMSDVLRGVQWVAEAHSLAERKKTGADKKRTASVANMSLGGGFSRSLNIAVDSAVEAGVHFAVAAGNDNRDACQYSPASAEKAVTVGATAITDTRAWFSNYGKCTDVFAPGKDITSTWIGSRTATNTISGTSMASPHVCGLMAYLLSLEPNPAEITPAQLKDKIIAMSTKGIIEDVPADTKNLLVFSDPPATLQSGNWLGWVKTIVDKFTIVL</sequence>
<evidence type="ECO:0000256" key="5">
    <source>
        <dbReference type="PROSITE-ProRule" id="PRU01240"/>
    </source>
</evidence>
<evidence type="ECO:0000256" key="3">
    <source>
        <dbReference type="ARBA" id="ARBA00022801"/>
    </source>
</evidence>
<dbReference type="InterPro" id="IPR015500">
    <property type="entry name" value="Peptidase_S8_subtilisin-rel"/>
</dbReference>
<keyword evidence="2 5" id="KW-0645">Protease</keyword>
<dbReference type="PANTHER" id="PTHR43806:SF11">
    <property type="entry name" value="CEREVISIN-RELATED"/>
    <property type="match status" value="1"/>
</dbReference>
<evidence type="ECO:0000256" key="6">
    <source>
        <dbReference type="RuleBase" id="RU003355"/>
    </source>
</evidence>
<comment type="similarity">
    <text evidence="1 5 6">Belongs to the peptidase S8 family.</text>
</comment>
<dbReference type="PROSITE" id="PS00137">
    <property type="entry name" value="SUBTILASE_HIS"/>
    <property type="match status" value="1"/>
</dbReference>
<accession>A0A4P9YWY6</accession>
<dbReference type="CDD" id="cd04077">
    <property type="entry name" value="Peptidases_S8_PCSK9_ProteinaseK_like"/>
    <property type="match status" value="1"/>
</dbReference>
<reference evidence="10" key="1">
    <citation type="journal article" date="2018" name="Nat. Microbiol.">
        <title>Leveraging single-cell genomics to expand the fungal tree of life.</title>
        <authorList>
            <person name="Ahrendt S.R."/>
            <person name="Quandt C.A."/>
            <person name="Ciobanu D."/>
            <person name="Clum A."/>
            <person name="Salamov A."/>
            <person name="Andreopoulos B."/>
            <person name="Cheng J.F."/>
            <person name="Woyke T."/>
            <person name="Pelin A."/>
            <person name="Henrissat B."/>
            <person name="Reynolds N.K."/>
            <person name="Benny G.L."/>
            <person name="Smith M.E."/>
            <person name="James T.Y."/>
            <person name="Grigoriev I.V."/>
        </authorList>
    </citation>
    <scope>NUCLEOTIDE SEQUENCE [LARGE SCALE GENOMIC DNA]</scope>
    <source>
        <strain evidence="10">Benny S71-1</strain>
    </source>
</reference>
<dbReference type="InterPro" id="IPR050131">
    <property type="entry name" value="Peptidase_S8_subtilisin-like"/>
</dbReference>
<evidence type="ECO:0000256" key="1">
    <source>
        <dbReference type="ARBA" id="ARBA00011073"/>
    </source>
</evidence>
<proteinExistence type="inferred from homology"/>
<dbReference type="EMBL" id="KZ990652">
    <property type="protein sequence ID" value="RKP23831.1"/>
    <property type="molecule type" value="Genomic_DNA"/>
</dbReference>
<dbReference type="Pfam" id="PF05922">
    <property type="entry name" value="Inhibitor_I9"/>
    <property type="match status" value="1"/>
</dbReference>
<organism evidence="9 10">
    <name type="scientific">Syncephalis pseudoplumigaleata</name>
    <dbReference type="NCBI Taxonomy" id="1712513"/>
    <lineage>
        <taxon>Eukaryota</taxon>
        <taxon>Fungi</taxon>
        <taxon>Fungi incertae sedis</taxon>
        <taxon>Zoopagomycota</taxon>
        <taxon>Zoopagomycotina</taxon>
        <taxon>Zoopagomycetes</taxon>
        <taxon>Zoopagales</taxon>
        <taxon>Piptocephalidaceae</taxon>
        <taxon>Syncephalis</taxon>
    </lineage>
</organism>
<dbReference type="OrthoDB" id="206201at2759"/>
<feature type="domain" description="Inhibitor I9" evidence="8">
    <location>
        <begin position="44"/>
        <end position="124"/>
    </location>
</feature>
<keyword evidence="10" id="KW-1185">Reference proteome</keyword>
<evidence type="ECO:0000256" key="4">
    <source>
        <dbReference type="ARBA" id="ARBA00022825"/>
    </source>
</evidence>
<feature type="active site" description="Charge relay system" evidence="5">
    <location>
        <position position="201"/>
    </location>
</feature>
<keyword evidence="3 5" id="KW-0378">Hydrolase</keyword>